<dbReference type="GO" id="GO:0016020">
    <property type="term" value="C:membrane"/>
    <property type="evidence" value="ECO:0007669"/>
    <property type="project" value="UniProtKB-SubCell"/>
</dbReference>
<keyword evidence="5" id="KW-1133">Transmembrane helix</keyword>
<keyword evidence="4" id="KW-0677">Repeat</keyword>
<dbReference type="InterPro" id="IPR055414">
    <property type="entry name" value="LRR_R13L4/SHOC2-like"/>
</dbReference>
<dbReference type="PANTHER" id="PTHR24359">
    <property type="entry name" value="SERINE/THREONINE-PROTEIN KINASE SBK1"/>
    <property type="match status" value="1"/>
</dbReference>
<dbReference type="PROSITE" id="PS50011">
    <property type="entry name" value="PROTEIN_KINASE_DOM"/>
    <property type="match status" value="1"/>
</dbReference>
<dbReference type="GO" id="GO:0004674">
    <property type="term" value="F:protein serine/threonine kinase activity"/>
    <property type="evidence" value="ECO:0007669"/>
    <property type="project" value="TreeGrafter"/>
</dbReference>
<dbReference type="FunFam" id="1.10.510.10:FF:000988">
    <property type="entry name" value="Leucine-rich repeat protein kinase family protein"/>
    <property type="match status" value="1"/>
</dbReference>
<evidence type="ECO:0000256" key="4">
    <source>
        <dbReference type="ARBA" id="ARBA00022737"/>
    </source>
</evidence>
<dbReference type="PROSITE" id="PS00108">
    <property type="entry name" value="PROTEIN_KINASE_ST"/>
    <property type="match status" value="1"/>
</dbReference>
<evidence type="ECO:0000256" key="2">
    <source>
        <dbReference type="ARBA" id="ARBA00022614"/>
    </source>
</evidence>
<reference evidence="9" key="1">
    <citation type="submission" date="2022-08" db="EMBL/GenBank/DDBJ databases">
        <authorList>
            <person name="Marques A."/>
        </authorList>
    </citation>
    <scope>NUCLEOTIDE SEQUENCE</scope>
    <source>
        <strain evidence="9">RhyPub2mFocal</strain>
        <tissue evidence="9">Leaves</tissue>
    </source>
</reference>
<evidence type="ECO:0000256" key="1">
    <source>
        <dbReference type="ARBA" id="ARBA00004370"/>
    </source>
</evidence>
<keyword evidence="3" id="KW-0812">Transmembrane</keyword>
<dbReference type="InterPro" id="IPR001611">
    <property type="entry name" value="Leu-rich_rpt"/>
</dbReference>
<dbReference type="Proteomes" id="UP001140206">
    <property type="component" value="Chromosome 5"/>
</dbReference>
<feature type="region of interest" description="Disordered" evidence="7">
    <location>
        <begin position="362"/>
        <end position="447"/>
    </location>
</feature>
<keyword evidence="6" id="KW-0472">Membrane</keyword>
<evidence type="ECO:0000259" key="8">
    <source>
        <dbReference type="PROSITE" id="PS50011"/>
    </source>
</evidence>
<dbReference type="SUPFAM" id="SSF54001">
    <property type="entry name" value="Cysteine proteinases"/>
    <property type="match status" value="1"/>
</dbReference>
<feature type="region of interest" description="Disordered" evidence="7">
    <location>
        <begin position="1"/>
        <end position="33"/>
    </location>
</feature>
<protein>
    <submittedName>
        <fullName evidence="9">Protein kinase superfamily protein</fullName>
    </submittedName>
</protein>
<dbReference type="SMART" id="SM00364">
    <property type="entry name" value="LRR_BAC"/>
    <property type="match status" value="3"/>
</dbReference>
<keyword evidence="9" id="KW-0808">Transferase</keyword>
<dbReference type="Gene3D" id="3.80.10.10">
    <property type="entry name" value="Ribonuclease Inhibitor"/>
    <property type="match status" value="1"/>
</dbReference>
<proteinExistence type="predicted"/>
<evidence type="ECO:0000256" key="6">
    <source>
        <dbReference type="ARBA" id="ARBA00023136"/>
    </source>
</evidence>
<evidence type="ECO:0000313" key="9">
    <source>
        <dbReference type="EMBL" id="KAJ4753496.1"/>
    </source>
</evidence>
<organism evidence="9 10">
    <name type="scientific">Rhynchospora pubera</name>
    <dbReference type="NCBI Taxonomy" id="906938"/>
    <lineage>
        <taxon>Eukaryota</taxon>
        <taxon>Viridiplantae</taxon>
        <taxon>Streptophyta</taxon>
        <taxon>Embryophyta</taxon>
        <taxon>Tracheophyta</taxon>
        <taxon>Spermatophyta</taxon>
        <taxon>Magnoliopsida</taxon>
        <taxon>Liliopsida</taxon>
        <taxon>Poales</taxon>
        <taxon>Cyperaceae</taxon>
        <taxon>Cyperoideae</taxon>
        <taxon>Rhynchosporeae</taxon>
        <taxon>Rhynchospora</taxon>
    </lineage>
</organism>
<dbReference type="InterPro" id="IPR038765">
    <property type="entry name" value="Papain-like_cys_pep_sf"/>
</dbReference>
<dbReference type="InterPro" id="IPR000719">
    <property type="entry name" value="Prot_kinase_dom"/>
</dbReference>
<evidence type="ECO:0000313" key="10">
    <source>
        <dbReference type="Proteomes" id="UP001140206"/>
    </source>
</evidence>
<dbReference type="Gene3D" id="1.10.510.10">
    <property type="entry name" value="Transferase(Phosphotransferase) domain 1"/>
    <property type="match status" value="1"/>
</dbReference>
<feature type="domain" description="Protein kinase" evidence="8">
    <location>
        <begin position="743"/>
        <end position="1065"/>
    </location>
</feature>
<keyword evidence="2" id="KW-0433">Leucine-rich repeat</keyword>
<evidence type="ECO:0000256" key="3">
    <source>
        <dbReference type="ARBA" id="ARBA00022692"/>
    </source>
</evidence>
<keyword evidence="10" id="KW-1185">Reference proteome</keyword>
<dbReference type="SMART" id="SM00220">
    <property type="entry name" value="S_TKc"/>
    <property type="match status" value="1"/>
</dbReference>
<dbReference type="InterPro" id="IPR032675">
    <property type="entry name" value="LRR_dom_sf"/>
</dbReference>
<dbReference type="AlphaFoldDB" id="A0AAV8CE53"/>
<dbReference type="EMBL" id="JAMFTS010000005">
    <property type="protein sequence ID" value="KAJ4753496.1"/>
    <property type="molecule type" value="Genomic_DNA"/>
</dbReference>
<dbReference type="InterPro" id="IPR008271">
    <property type="entry name" value="Ser/Thr_kinase_AS"/>
</dbReference>
<gene>
    <name evidence="9" type="ORF">LUZ62_087901</name>
</gene>
<dbReference type="SMART" id="SM00369">
    <property type="entry name" value="LRR_TYP"/>
    <property type="match status" value="4"/>
</dbReference>
<comment type="subcellular location">
    <subcellularLocation>
        <location evidence="1">Membrane</location>
    </subcellularLocation>
</comment>
<dbReference type="InterPro" id="IPR011009">
    <property type="entry name" value="Kinase-like_dom_sf"/>
</dbReference>
<name>A0AAV8CE53_9POAL</name>
<dbReference type="InterPro" id="IPR055164">
    <property type="entry name" value="EDR1/CTR1/ARMC3-like_pept-like"/>
</dbReference>
<evidence type="ECO:0000256" key="7">
    <source>
        <dbReference type="SAM" id="MobiDB-lite"/>
    </source>
</evidence>
<keyword evidence="9" id="KW-0418">Kinase</keyword>
<dbReference type="SUPFAM" id="SSF52047">
    <property type="entry name" value="RNI-like"/>
    <property type="match status" value="1"/>
</dbReference>
<dbReference type="Pfam" id="PF23598">
    <property type="entry name" value="LRR_14"/>
    <property type="match status" value="1"/>
</dbReference>
<dbReference type="PANTHER" id="PTHR24359:SF1">
    <property type="entry name" value="INHIBITOR OF NUCLEAR FACTOR KAPPA-B KINASE EPSILON SUBUNIT HOMOLOG 1-RELATED"/>
    <property type="match status" value="1"/>
</dbReference>
<dbReference type="InterPro" id="IPR003591">
    <property type="entry name" value="Leu-rich_rpt_typical-subtyp"/>
</dbReference>
<evidence type="ECO:0000256" key="5">
    <source>
        <dbReference type="ARBA" id="ARBA00022989"/>
    </source>
</evidence>
<dbReference type="Pfam" id="PF14381">
    <property type="entry name" value="EDR1_CTR1_ARMC3_pept"/>
    <property type="match status" value="1"/>
</dbReference>
<dbReference type="GO" id="GO:0005524">
    <property type="term" value="F:ATP binding"/>
    <property type="evidence" value="ECO:0007669"/>
    <property type="project" value="InterPro"/>
</dbReference>
<sequence length="1072" mass="121099">MVASQLESPEIGPVDCSSDDPSRLGGDGREEEGHVVDVSGNTWQLSNFDRGSLDCADEGLFVYKNTFHLLPSSIGTHQKLKTLKFFANEVEVLPPEAGELVELERVQIRVSSPRISEAPFRKLKFLKELELCKVPPRPSALSILSEISNLKCLTRLTVCHSSIRYFPPEIASLNLLEELDLSFNKLKSLPNSIAELRSLRILKITNNKLADVPAELSSLKYLQNLDLSSNRLTSVSALKLRSMLALQYLNLQFNRINYSCQVPPWICCDMRGNNEDIHKDEKLIPVDISAENDVSGCMKIQKTQRAKKSWKRHDGLQQRARQERLNHSRNLNLNLNLNLNVNLNQEPEPKSDTINDMAVNMSDEEEVSSTQSDSKQVNLHQKENLEEECFSSKSEITTDDMNVRMDESCESEEASSRFVPCSKRYPDRDPDSNPKPSKVRRQPAGDCRDPSYKYCIDSFCGVGDRMPDGFYDAGRDQPFMPLEDYEHAISQDSREVILLDREQDEELDSIVVSAQLLLASLKRPNITEQDVEDELDNVVLRASFLALFVSDCFGGADRTGSLLRTRRAIVSLTKEQPFICTCGGVLMNGVVNGNCSELSGVGEAAGRPRVGNPFGNPSFTELCDQSIRFIKERHNSNVVPLGTLRLGVCRHRALLMKYLCDRMDPPIPCELMRGYLDFMPHAWNAVLVKRGDSWVRMVVDACYPTNIREETDPEYFCRYIPLSRLHVLMGKEASSLGCSFPTPSMCREIENTPARSVYYCKIGNIDAAVKVRHLDTRSALSEEIRKFECKFLAEVRILGALRNHRSIVDIYGHQLSCKWVPASDGSGKEYRLLQSIIAMEYVRGGSLKGYIEKLYKDGEKQISINLAYHIAREISCALVELHSKQIIHRDVKSENVLVDLESTQSDGRMPMVKLADFDQSVPLQSQSHTCCIGHFGVHPPCVCVGTPRWMAPEVLRAMHRRHQYGLEVDVWSYGCLLLELLTLQIPYYGLSEPEIYNHLQMRKGPRLTKELEEFISLDNHMTRTKLGITSDADADKLKLLIKTFYQCIKGEPSDRPTAEQIYTSLCSISCLS</sequence>
<dbReference type="Pfam" id="PF00069">
    <property type="entry name" value="Pkinase"/>
    <property type="match status" value="1"/>
</dbReference>
<dbReference type="PRINTS" id="PR00019">
    <property type="entry name" value="LEURICHRPT"/>
</dbReference>
<dbReference type="PROSITE" id="PS51450">
    <property type="entry name" value="LRR"/>
    <property type="match status" value="2"/>
</dbReference>
<feature type="compositionally biased region" description="Basic and acidic residues" evidence="7">
    <location>
        <begin position="20"/>
        <end position="33"/>
    </location>
</feature>
<feature type="compositionally biased region" description="Polar residues" evidence="7">
    <location>
        <begin position="368"/>
        <end position="379"/>
    </location>
</feature>
<dbReference type="SUPFAM" id="SSF56112">
    <property type="entry name" value="Protein kinase-like (PK-like)"/>
    <property type="match status" value="1"/>
</dbReference>
<accession>A0AAV8CE53</accession>
<comment type="caution">
    <text evidence="9">The sequence shown here is derived from an EMBL/GenBank/DDBJ whole genome shotgun (WGS) entry which is preliminary data.</text>
</comment>